<evidence type="ECO:0008006" key="3">
    <source>
        <dbReference type="Google" id="ProtNLM"/>
    </source>
</evidence>
<protein>
    <recommendedName>
        <fullName evidence="3">ATP-binding protein</fullName>
    </recommendedName>
</protein>
<accession>A0A845GGH7</accession>
<comment type="caution">
    <text evidence="1">The sequence shown here is derived from an EMBL/GenBank/DDBJ whole genome shotgun (WGS) entry which is preliminary data.</text>
</comment>
<evidence type="ECO:0000313" key="2">
    <source>
        <dbReference type="Proteomes" id="UP000447355"/>
    </source>
</evidence>
<proteinExistence type="predicted"/>
<dbReference type="Proteomes" id="UP000447355">
    <property type="component" value="Unassembled WGS sequence"/>
</dbReference>
<reference evidence="1" key="1">
    <citation type="submission" date="2019-12" db="EMBL/GenBank/DDBJ databases">
        <title>Novel species isolated from a subtropical stream in China.</title>
        <authorList>
            <person name="Lu H."/>
        </authorList>
    </citation>
    <scope>NUCLEOTIDE SEQUENCE [LARGE SCALE GENOMIC DNA]</scope>
    <source>
        <strain evidence="1">FT81W</strain>
    </source>
</reference>
<name>A0A845GGH7_9BURK</name>
<dbReference type="EMBL" id="WWCX01000002">
    <property type="protein sequence ID" value="MYM93061.1"/>
    <property type="molecule type" value="Genomic_DNA"/>
</dbReference>
<organism evidence="1 2">
    <name type="scientific">Duganella vulcania</name>
    <dbReference type="NCBI Taxonomy" id="2692166"/>
    <lineage>
        <taxon>Bacteria</taxon>
        <taxon>Pseudomonadati</taxon>
        <taxon>Pseudomonadota</taxon>
        <taxon>Betaproteobacteria</taxon>
        <taxon>Burkholderiales</taxon>
        <taxon>Oxalobacteraceae</taxon>
        <taxon>Telluria group</taxon>
        <taxon>Duganella</taxon>
    </lineage>
</organism>
<dbReference type="InterPro" id="IPR027417">
    <property type="entry name" value="P-loop_NTPase"/>
</dbReference>
<sequence>MAVPFANYHIQRRALGNLFLDKCENNIILIKGNSGSGKTSLLHSCLKEMKGLHDPITIELRENSVGVTEIFSRSATHIGWGKLEKFNHCAREMAGQVPTVKLDDIHQQGKVNSIRIALQVSDIAEREYRQTMLTEAWFDDMSALTKPLVIVFDTYEQAPAEVKNWMSGPFLSRAAKCDSVRVVIAGQTVPTAGIEWGDCHTVHELYGVREAHEWMPVVDALQKHIPVKSVEDWLAGICHALNGQPGEIMKIIKALPNKVINAIEEKS</sequence>
<dbReference type="Gene3D" id="3.40.50.300">
    <property type="entry name" value="P-loop containing nucleotide triphosphate hydrolases"/>
    <property type="match status" value="1"/>
</dbReference>
<dbReference type="SUPFAM" id="SSF52540">
    <property type="entry name" value="P-loop containing nucleoside triphosphate hydrolases"/>
    <property type="match status" value="1"/>
</dbReference>
<dbReference type="AlphaFoldDB" id="A0A845GGH7"/>
<gene>
    <name evidence="1" type="ORF">GTP90_04190</name>
</gene>
<dbReference type="RefSeq" id="WP_161082297.1">
    <property type="nucleotide sequence ID" value="NZ_WWCX01000002.1"/>
</dbReference>
<evidence type="ECO:0000313" key="1">
    <source>
        <dbReference type="EMBL" id="MYM93061.1"/>
    </source>
</evidence>